<sequence>MIDIEGQPILTAARMRTAEGASGDSAETLMARAGAAIAVAVDRLAAHHEVLVACGPGNNGGDGYVAAARLAALGRRVRVAASAEPRTPAAIAARAGWAGAVEPLTHAVPAPVLVDALFGTGLSRALEEDAAAALRRLSQRADLVIAIDLPSGLATDDGAVLSETGADVTLALGAAKPAHVLLPAAARCGEIRLLDIGVAAAGDDAVLPHAALSVPATDAHKYSRGMVAIVAGRMPGAAAMAAEAAARLAGYVLLLGSATDRLPHAVVRRRWSAETLADPRIGAVVIGPGLGRDDDARAKLDAALATDRPLVIDGDALHLLDPARLRGRGAATVLTPHGGEFAALFGDGEASRIERARAAAVGCGATVVMKGADTVVAHADGRTRVAMHRVSWLASAGTGDVLAGIVGGLLSGGRDPFDAAGDAVWLHTEAARRAGSAFLADDLPDHLTGAIAACL</sequence>
<keyword evidence="9 18" id="KW-0630">Potassium</keyword>
<feature type="binding site" evidence="17">
    <location>
        <position position="337"/>
    </location>
    <ligand>
        <name>(6S)-NADPHX</name>
        <dbReference type="ChEBI" id="CHEBI:64076"/>
    </ligand>
</feature>
<dbReference type="NCBIfam" id="TIGR00197">
    <property type="entry name" value="yjeF_nterm"/>
    <property type="match status" value="1"/>
</dbReference>
<name>A0ABX1CJI8_9SPHN</name>
<evidence type="ECO:0000256" key="3">
    <source>
        <dbReference type="ARBA" id="ARBA00006001"/>
    </source>
</evidence>
<feature type="binding site" evidence="18">
    <location>
        <position position="151"/>
    </location>
    <ligand>
        <name>K(+)</name>
        <dbReference type="ChEBI" id="CHEBI:29103"/>
    </ligand>
</feature>
<dbReference type="PROSITE" id="PS51385">
    <property type="entry name" value="YJEF_N"/>
    <property type="match status" value="1"/>
</dbReference>
<evidence type="ECO:0000256" key="14">
    <source>
        <dbReference type="ARBA" id="ARBA00025153"/>
    </source>
</evidence>
<dbReference type="InterPro" id="IPR036652">
    <property type="entry name" value="YjeF_N_dom_sf"/>
</dbReference>
<dbReference type="Pfam" id="PF01256">
    <property type="entry name" value="Carb_kinase"/>
    <property type="match status" value="1"/>
</dbReference>
<dbReference type="Gene3D" id="3.40.50.10260">
    <property type="entry name" value="YjeF N-terminal domain"/>
    <property type="match status" value="1"/>
</dbReference>
<feature type="binding site" evidence="18">
    <location>
        <begin position="58"/>
        <end position="62"/>
    </location>
    <ligand>
        <name>(6S)-NADPHX</name>
        <dbReference type="ChEBI" id="CHEBI:64076"/>
    </ligand>
</feature>
<keyword evidence="8 17" id="KW-0521">NADP</keyword>
<evidence type="ECO:0000256" key="18">
    <source>
        <dbReference type="HAMAP-Rule" id="MF_01966"/>
    </source>
</evidence>
<evidence type="ECO:0000256" key="10">
    <source>
        <dbReference type="ARBA" id="ARBA00023027"/>
    </source>
</evidence>
<evidence type="ECO:0000256" key="19">
    <source>
        <dbReference type="PIRNR" id="PIRNR017184"/>
    </source>
</evidence>
<dbReference type="HAMAP" id="MF_01966">
    <property type="entry name" value="NADHX_epimerase"/>
    <property type="match status" value="1"/>
</dbReference>
<comment type="cofactor">
    <cofactor evidence="18 19">
        <name>K(+)</name>
        <dbReference type="ChEBI" id="CHEBI:29103"/>
    </cofactor>
    <text evidence="18 19">Binds 1 potassium ion per subunit.</text>
</comment>
<dbReference type="InterPro" id="IPR000631">
    <property type="entry name" value="CARKD"/>
</dbReference>
<comment type="cofactor">
    <cofactor evidence="17">
        <name>Mg(2+)</name>
        <dbReference type="ChEBI" id="CHEBI:18420"/>
    </cofactor>
</comment>
<evidence type="ECO:0000256" key="6">
    <source>
        <dbReference type="ARBA" id="ARBA00022741"/>
    </source>
</evidence>
<feature type="binding site" evidence="17">
    <location>
        <position position="289"/>
    </location>
    <ligand>
        <name>(6S)-NADPHX</name>
        <dbReference type="ChEBI" id="CHEBI:64076"/>
    </ligand>
</feature>
<protein>
    <recommendedName>
        <fullName evidence="19">Bifunctional NAD(P)H-hydrate repair enzyme</fullName>
    </recommendedName>
    <alternativeName>
        <fullName evidence="19">Nicotinamide nucleotide repair protein</fullName>
    </alternativeName>
    <domain>
        <recommendedName>
            <fullName evidence="19">ADP-dependent (S)-NAD(P)H-hydrate dehydratase</fullName>
            <ecNumber evidence="19">4.2.1.136</ecNumber>
        </recommendedName>
        <alternativeName>
            <fullName evidence="19">ADP-dependent NAD(P)HX dehydratase</fullName>
        </alternativeName>
    </domain>
    <domain>
        <recommendedName>
            <fullName evidence="19">NAD(P)H-hydrate epimerase</fullName>
            <ecNumber evidence="19">5.1.99.6</ecNumber>
        </recommendedName>
    </domain>
</protein>
<evidence type="ECO:0000256" key="17">
    <source>
        <dbReference type="HAMAP-Rule" id="MF_01965"/>
    </source>
</evidence>
<dbReference type="EMBL" id="JAAVJH010000001">
    <property type="protein sequence ID" value="NJR77326.1"/>
    <property type="molecule type" value="Genomic_DNA"/>
</dbReference>
<evidence type="ECO:0000256" key="2">
    <source>
        <dbReference type="ARBA" id="ARBA00000909"/>
    </source>
</evidence>
<reference evidence="22 23" key="1">
    <citation type="submission" date="2020-03" db="EMBL/GenBank/DDBJ databases">
        <authorList>
            <person name="Wang L."/>
            <person name="He N."/>
            <person name="Li Y."/>
            <person name="Fang Y."/>
            <person name="Zhang F."/>
        </authorList>
    </citation>
    <scope>NUCLEOTIDE SEQUENCE [LARGE SCALE GENOMIC DNA]</scope>
    <source>
        <strain evidence="22 23">36D10-4-7</strain>
    </source>
</reference>
<comment type="subunit">
    <text evidence="17">Homotetramer.</text>
</comment>
<keyword evidence="13" id="KW-0511">Multifunctional enzyme</keyword>
<comment type="function">
    <text evidence="17">Catalyzes the dehydration of the S-form of NAD(P)HX at the expense of ADP, which is converted to AMP. Together with NAD(P)HX epimerase, which catalyzes the epimerization of the S- and R-forms, the enzyme allows the repair of both epimers of NAD(P)HX, a damaged form of NAD(P)H that is a result of enzymatic or heat-dependent hydration.</text>
</comment>
<evidence type="ECO:0000256" key="7">
    <source>
        <dbReference type="ARBA" id="ARBA00022840"/>
    </source>
</evidence>
<evidence type="ECO:0000256" key="15">
    <source>
        <dbReference type="ARBA" id="ARBA00048238"/>
    </source>
</evidence>
<comment type="similarity">
    <text evidence="4 19">In the C-terminal section; belongs to the NnrD/CARKD family.</text>
</comment>
<comment type="catalytic activity">
    <reaction evidence="2 18 19">
        <text>(6R)-NADPHX = (6S)-NADPHX</text>
        <dbReference type="Rhea" id="RHEA:32227"/>
        <dbReference type="ChEBI" id="CHEBI:64076"/>
        <dbReference type="ChEBI" id="CHEBI:64077"/>
        <dbReference type="EC" id="5.1.99.6"/>
    </reaction>
</comment>
<evidence type="ECO:0000256" key="1">
    <source>
        <dbReference type="ARBA" id="ARBA00000013"/>
    </source>
</evidence>
<dbReference type="PANTHER" id="PTHR12592:SF0">
    <property type="entry name" value="ATP-DEPENDENT (S)-NAD(P)H-HYDRATE DEHYDRATASE"/>
    <property type="match status" value="1"/>
</dbReference>
<keyword evidence="11 18" id="KW-0413">Isomerase</keyword>
<keyword evidence="23" id="KW-1185">Reference proteome</keyword>
<dbReference type="SUPFAM" id="SSF53613">
    <property type="entry name" value="Ribokinase-like"/>
    <property type="match status" value="1"/>
</dbReference>
<accession>A0ABX1CJI8</accession>
<dbReference type="EC" id="4.2.1.136" evidence="19"/>
<evidence type="ECO:0000259" key="21">
    <source>
        <dbReference type="PROSITE" id="PS51385"/>
    </source>
</evidence>
<dbReference type="PROSITE" id="PS51383">
    <property type="entry name" value="YJEF_C_3"/>
    <property type="match status" value="1"/>
</dbReference>
<dbReference type="InterPro" id="IPR030677">
    <property type="entry name" value="Nnr"/>
</dbReference>
<evidence type="ECO:0000256" key="12">
    <source>
        <dbReference type="ARBA" id="ARBA00023239"/>
    </source>
</evidence>
<dbReference type="PROSITE" id="PS01049">
    <property type="entry name" value="YJEF_C_1"/>
    <property type="match status" value="1"/>
</dbReference>
<comment type="catalytic activity">
    <reaction evidence="15 17 19">
        <text>(6S)-NADHX + ADP = AMP + phosphate + NADH + H(+)</text>
        <dbReference type="Rhea" id="RHEA:32223"/>
        <dbReference type="ChEBI" id="CHEBI:15378"/>
        <dbReference type="ChEBI" id="CHEBI:43474"/>
        <dbReference type="ChEBI" id="CHEBI:57945"/>
        <dbReference type="ChEBI" id="CHEBI:64074"/>
        <dbReference type="ChEBI" id="CHEBI:456215"/>
        <dbReference type="ChEBI" id="CHEBI:456216"/>
        <dbReference type="EC" id="4.2.1.136"/>
    </reaction>
</comment>
<dbReference type="RefSeq" id="WP_168132832.1">
    <property type="nucleotide sequence ID" value="NZ_JAAVJH010000001.1"/>
</dbReference>
<feature type="binding site" evidence="17">
    <location>
        <begin position="370"/>
        <end position="374"/>
    </location>
    <ligand>
        <name>AMP</name>
        <dbReference type="ChEBI" id="CHEBI:456215"/>
    </ligand>
</feature>
<evidence type="ECO:0000256" key="11">
    <source>
        <dbReference type="ARBA" id="ARBA00023235"/>
    </source>
</evidence>
<dbReference type="NCBIfam" id="TIGR00196">
    <property type="entry name" value="yjeF_cterm"/>
    <property type="match status" value="1"/>
</dbReference>
<comment type="function">
    <text evidence="18">Catalyzes the epimerization of the S- and R-forms of NAD(P)HX, a damaged form of NAD(P)H that is a result of enzymatic or heat-dependent hydration. This is a prerequisite for the S-specific NAD(P)H-hydrate dehydratase to allow the repair of both epimers of NAD(P)HX.</text>
</comment>
<evidence type="ECO:0000259" key="20">
    <source>
        <dbReference type="PROSITE" id="PS51383"/>
    </source>
</evidence>
<evidence type="ECO:0000256" key="4">
    <source>
        <dbReference type="ARBA" id="ARBA00009524"/>
    </source>
</evidence>
<feature type="domain" description="YjeF N-terminal" evidence="21">
    <location>
        <begin position="11"/>
        <end position="204"/>
    </location>
</feature>
<comment type="similarity">
    <text evidence="3 19">In the N-terminal section; belongs to the NnrE/AIBP family.</text>
</comment>
<dbReference type="EC" id="5.1.99.6" evidence="19"/>
<feature type="binding site" evidence="18">
    <location>
        <position position="59"/>
    </location>
    <ligand>
        <name>K(+)</name>
        <dbReference type="ChEBI" id="CHEBI:29103"/>
    </ligand>
</feature>
<dbReference type="Proteomes" id="UP000732399">
    <property type="component" value="Unassembled WGS sequence"/>
</dbReference>
<comment type="caution">
    <text evidence="18">Lacks conserved residue(s) required for the propagation of feature annotation.</text>
</comment>
<proteinExistence type="inferred from homology"/>
<dbReference type="PANTHER" id="PTHR12592">
    <property type="entry name" value="ATP-DEPENDENT (S)-NAD(P)H-HYDRATE DEHYDRATASE FAMILY MEMBER"/>
    <property type="match status" value="1"/>
</dbReference>
<feature type="binding site" evidence="17">
    <location>
        <position position="237"/>
    </location>
    <ligand>
        <name>(6S)-NADPHX</name>
        <dbReference type="ChEBI" id="CHEBI:64076"/>
    </ligand>
</feature>
<evidence type="ECO:0000313" key="23">
    <source>
        <dbReference type="Proteomes" id="UP000732399"/>
    </source>
</evidence>
<dbReference type="SUPFAM" id="SSF64153">
    <property type="entry name" value="YjeF N-terminal domain-like"/>
    <property type="match status" value="1"/>
</dbReference>
<organism evidence="22 23">
    <name type="scientific">Sphingomonas corticis</name>
    <dbReference type="NCBI Taxonomy" id="2722791"/>
    <lineage>
        <taxon>Bacteria</taxon>
        <taxon>Pseudomonadati</taxon>
        <taxon>Pseudomonadota</taxon>
        <taxon>Alphaproteobacteria</taxon>
        <taxon>Sphingomonadales</taxon>
        <taxon>Sphingomonadaceae</taxon>
        <taxon>Sphingomonas</taxon>
    </lineage>
</organism>
<dbReference type="CDD" id="cd01171">
    <property type="entry name" value="YXKO-related"/>
    <property type="match status" value="1"/>
</dbReference>
<dbReference type="InterPro" id="IPR004443">
    <property type="entry name" value="YjeF_N_dom"/>
</dbReference>
<evidence type="ECO:0000256" key="5">
    <source>
        <dbReference type="ARBA" id="ARBA00022723"/>
    </source>
</evidence>
<dbReference type="HAMAP" id="MF_01965">
    <property type="entry name" value="NADHX_dehydratase"/>
    <property type="match status" value="1"/>
</dbReference>
<gene>
    <name evidence="17" type="primary">nnrD</name>
    <name evidence="18" type="synonym">nnrE</name>
    <name evidence="22" type="ORF">HBH26_01705</name>
</gene>
<keyword evidence="7 17" id="KW-0067">ATP-binding</keyword>
<dbReference type="PROSITE" id="PS01050">
    <property type="entry name" value="YJEF_C_2"/>
    <property type="match status" value="1"/>
</dbReference>
<dbReference type="InterPro" id="IPR017953">
    <property type="entry name" value="Carbohydrate_kinase_pred_CS"/>
</dbReference>
<evidence type="ECO:0000256" key="13">
    <source>
        <dbReference type="ARBA" id="ARBA00023268"/>
    </source>
</evidence>
<dbReference type="InterPro" id="IPR029056">
    <property type="entry name" value="Ribokinase-like"/>
</dbReference>
<evidence type="ECO:0000256" key="9">
    <source>
        <dbReference type="ARBA" id="ARBA00022958"/>
    </source>
</evidence>
<feature type="binding site" evidence="18">
    <location>
        <position position="148"/>
    </location>
    <ligand>
        <name>(6S)-NADPHX</name>
        <dbReference type="ChEBI" id="CHEBI:64076"/>
    </ligand>
</feature>
<keyword evidence="5 18" id="KW-0479">Metal-binding</keyword>
<evidence type="ECO:0000313" key="22">
    <source>
        <dbReference type="EMBL" id="NJR77326.1"/>
    </source>
</evidence>
<comment type="similarity">
    <text evidence="17">Belongs to the NnrD/CARKD family.</text>
</comment>
<feature type="binding site" evidence="18">
    <location>
        <position position="115"/>
    </location>
    <ligand>
        <name>K(+)</name>
        <dbReference type="ChEBI" id="CHEBI:29103"/>
    </ligand>
</feature>
<evidence type="ECO:0000256" key="16">
    <source>
        <dbReference type="ARBA" id="ARBA00049209"/>
    </source>
</evidence>
<evidence type="ECO:0000256" key="8">
    <source>
        <dbReference type="ARBA" id="ARBA00022857"/>
    </source>
</evidence>
<dbReference type="Gene3D" id="3.40.1190.20">
    <property type="match status" value="1"/>
</dbReference>
<comment type="similarity">
    <text evidence="18">Belongs to the NnrE/AIBP family.</text>
</comment>
<keyword evidence="10 17" id="KW-0520">NAD</keyword>
<comment type="catalytic activity">
    <reaction evidence="16 17 19">
        <text>(6S)-NADPHX + ADP = AMP + phosphate + NADPH + H(+)</text>
        <dbReference type="Rhea" id="RHEA:32235"/>
        <dbReference type="ChEBI" id="CHEBI:15378"/>
        <dbReference type="ChEBI" id="CHEBI:43474"/>
        <dbReference type="ChEBI" id="CHEBI:57783"/>
        <dbReference type="ChEBI" id="CHEBI:64076"/>
        <dbReference type="ChEBI" id="CHEBI:456215"/>
        <dbReference type="ChEBI" id="CHEBI:456216"/>
        <dbReference type="EC" id="4.2.1.136"/>
    </reaction>
</comment>
<keyword evidence="12 17" id="KW-0456">Lyase</keyword>
<comment type="catalytic activity">
    <reaction evidence="1 18 19">
        <text>(6R)-NADHX = (6S)-NADHX</text>
        <dbReference type="Rhea" id="RHEA:32215"/>
        <dbReference type="ChEBI" id="CHEBI:64074"/>
        <dbReference type="ChEBI" id="CHEBI:64075"/>
        <dbReference type="EC" id="5.1.99.6"/>
    </reaction>
</comment>
<feature type="binding site" evidence="18">
    <location>
        <begin position="119"/>
        <end position="125"/>
    </location>
    <ligand>
        <name>(6S)-NADPHX</name>
        <dbReference type="ChEBI" id="CHEBI:64076"/>
    </ligand>
</feature>
<feature type="domain" description="YjeF C-terminal" evidence="20">
    <location>
        <begin position="204"/>
        <end position="454"/>
    </location>
</feature>
<feature type="binding site" evidence="17">
    <location>
        <position position="399"/>
    </location>
    <ligand>
        <name>AMP</name>
        <dbReference type="ChEBI" id="CHEBI:456215"/>
    </ligand>
</feature>
<dbReference type="PIRSF" id="PIRSF017184">
    <property type="entry name" value="Nnr"/>
    <property type="match status" value="1"/>
</dbReference>
<comment type="caution">
    <text evidence="22">The sequence shown here is derived from an EMBL/GenBank/DDBJ whole genome shotgun (WGS) entry which is preliminary data.</text>
</comment>
<dbReference type="Pfam" id="PF03853">
    <property type="entry name" value="YjeF_N"/>
    <property type="match status" value="1"/>
</dbReference>
<feature type="binding site" evidence="17">
    <location>
        <position position="400"/>
    </location>
    <ligand>
        <name>(6S)-NADPHX</name>
        <dbReference type="ChEBI" id="CHEBI:64076"/>
    </ligand>
</feature>
<keyword evidence="6 17" id="KW-0547">Nucleotide-binding</keyword>
<comment type="function">
    <text evidence="14 19">Bifunctional enzyme that catalyzes the epimerization of the S- and R-forms of NAD(P)HX and the dehydration of the S-form of NAD(P)HX at the expense of ADP, which is converted to AMP. This allows the repair of both epimers of NAD(P)HX, a damaged form of NAD(P)H that is a result of enzymatic or heat-dependent hydration.</text>
</comment>